<reference evidence="1" key="1">
    <citation type="submission" date="2015-04" db="UniProtKB">
        <authorList>
            <consortium name="EnsemblPlants"/>
        </authorList>
    </citation>
    <scope>IDENTIFICATION</scope>
    <source>
        <strain evidence="1">SL10</strain>
    </source>
</reference>
<dbReference type="AlphaFoldDB" id="A0A0E0H5C0"/>
<dbReference type="Gramene" id="ONIVA04G22710.1">
    <property type="protein sequence ID" value="ONIVA04G22710.1"/>
    <property type="gene ID" value="ONIVA04G22710"/>
</dbReference>
<protein>
    <submittedName>
        <fullName evidence="1">Uncharacterized protein</fullName>
    </submittedName>
</protein>
<dbReference type="EnsemblPlants" id="ONIVA04G22710.1">
    <property type="protein sequence ID" value="ONIVA04G22710.1"/>
    <property type="gene ID" value="ONIVA04G22710"/>
</dbReference>
<name>A0A0E0H5C0_ORYNI</name>
<dbReference type="HOGENOM" id="CLU_1743472_0_0_1"/>
<proteinExistence type="predicted"/>
<keyword evidence="2" id="KW-1185">Reference proteome</keyword>
<accession>A0A0E0H5C0</accession>
<dbReference type="Proteomes" id="UP000006591">
    <property type="component" value="Chromosome 4"/>
</dbReference>
<evidence type="ECO:0000313" key="2">
    <source>
        <dbReference type="Proteomes" id="UP000006591"/>
    </source>
</evidence>
<organism evidence="1">
    <name type="scientific">Oryza nivara</name>
    <name type="common">Indian wild rice</name>
    <name type="synonym">Oryza sativa f. spontanea</name>
    <dbReference type="NCBI Taxonomy" id="4536"/>
    <lineage>
        <taxon>Eukaryota</taxon>
        <taxon>Viridiplantae</taxon>
        <taxon>Streptophyta</taxon>
        <taxon>Embryophyta</taxon>
        <taxon>Tracheophyta</taxon>
        <taxon>Spermatophyta</taxon>
        <taxon>Magnoliopsida</taxon>
        <taxon>Liliopsida</taxon>
        <taxon>Poales</taxon>
        <taxon>Poaceae</taxon>
        <taxon>BOP clade</taxon>
        <taxon>Oryzoideae</taxon>
        <taxon>Oryzeae</taxon>
        <taxon>Oryzinae</taxon>
        <taxon>Oryza</taxon>
    </lineage>
</organism>
<sequence length="150" mass="16307">MIPNRYRVILSGIMRFYHASGDTCELRGIRRYLPDIKSRALNVIADGPTVHVPRRSSSPAATSSTVRATSELVASGCVLRPPRPMPELVADGRILHYRCHSSSPAAVSFVIHIPRRSSTPTGVSFVIHRRTRSTNASARPPAACGLALSH</sequence>
<reference evidence="1" key="2">
    <citation type="submission" date="2018-04" db="EMBL/GenBank/DDBJ databases">
        <title>OnivRS2 (Oryza nivara Reference Sequence Version 2).</title>
        <authorList>
            <person name="Zhang J."/>
            <person name="Kudrna D."/>
            <person name="Lee S."/>
            <person name="Talag J."/>
            <person name="Rajasekar S."/>
            <person name="Welchert J."/>
            <person name="Hsing Y.-I."/>
            <person name="Wing R.A."/>
        </authorList>
    </citation>
    <scope>NUCLEOTIDE SEQUENCE [LARGE SCALE GENOMIC DNA]</scope>
    <source>
        <strain evidence="1">SL10</strain>
    </source>
</reference>
<evidence type="ECO:0000313" key="1">
    <source>
        <dbReference type="EnsemblPlants" id="ONIVA04G22710.1"/>
    </source>
</evidence>